<dbReference type="InterPro" id="IPR020959">
    <property type="entry name" value="ArabinofuranosylTrfase_AftA_C"/>
</dbReference>
<dbReference type="Pfam" id="PF12249">
    <property type="entry name" value="AftA_C"/>
    <property type="match status" value="1"/>
</dbReference>
<keyword evidence="6" id="KW-1003">Cell membrane</keyword>
<dbReference type="Proteomes" id="UP000063789">
    <property type="component" value="Chromosome"/>
</dbReference>
<feature type="compositionally biased region" description="Low complexity" evidence="13">
    <location>
        <begin position="1"/>
        <end position="15"/>
    </location>
</feature>
<keyword evidence="18" id="KW-1185">Reference proteome</keyword>
<evidence type="ECO:0000256" key="6">
    <source>
        <dbReference type="ARBA" id="ARBA00022475"/>
    </source>
</evidence>
<dbReference type="GO" id="GO:0044038">
    <property type="term" value="P:cell wall macromolecule biosynthetic process"/>
    <property type="evidence" value="ECO:0007669"/>
    <property type="project" value="InterPro"/>
</dbReference>
<evidence type="ECO:0000256" key="13">
    <source>
        <dbReference type="SAM" id="MobiDB-lite"/>
    </source>
</evidence>
<feature type="transmembrane region" description="Helical" evidence="14">
    <location>
        <begin position="69"/>
        <end position="88"/>
    </location>
</feature>
<feature type="transmembrane region" description="Helical" evidence="14">
    <location>
        <begin position="183"/>
        <end position="201"/>
    </location>
</feature>
<evidence type="ECO:0000256" key="2">
    <source>
        <dbReference type="ARBA" id="ARBA00004776"/>
    </source>
</evidence>
<evidence type="ECO:0000256" key="8">
    <source>
        <dbReference type="ARBA" id="ARBA00022692"/>
    </source>
</evidence>
<dbReference type="AlphaFoldDB" id="A0A0N7FU52"/>
<dbReference type="KEGG" id="goq:ACH46_01260"/>
<reference evidence="17 18" key="2">
    <citation type="journal article" date="2017" name="Int. J. Syst. Evol. Microbiol.">
        <title>Gordonia phthalatica sp. nov., a di-n-butyl phthalate-degrading bacterium isolated from activated sludge.</title>
        <authorList>
            <person name="Jin D."/>
            <person name="Kong X."/>
            <person name="Jia M."/>
            <person name="Yu X."/>
            <person name="Wang X."/>
            <person name="Zhuang X."/>
            <person name="Deng Y."/>
            <person name="Bai Z."/>
        </authorList>
    </citation>
    <scope>NUCLEOTIDE SEQUENCE [LARGE SCALE GENOMIC DNA]</scope>
    <source>
        <strain evidence="17 18">QH-11</strain>
    </source>
</reference>
<comment type="catalytic activity">
    <reaction evidence="12">
        <text>Adds an alpha-D-arabinofuranosyl group from trans,octacis-decaprenylphospho-beta-D-arabinofuranose at the 5-O-position of the eighth, tenth and twelfth galactofuranose unit of the galactofuranan chain of [beta-D-galactofuranosyl-(1-&gt;5)-beta-D-galactofuranosyl-(1-&gt;6)]14-beta-D-galactofuranosyl-(1-&gt;5)-beta-D-galactofuranosyl-(1-&gt;4)-alpha-L-rhamnopyranosyl-(1-&gt;3)-N-acetyl-alpha-D-glucosaminyl-diphospho-trans,octacis-decaprenol.</text>
        <dbReference type="EC" id="2.4.2.46"/>
    </reaction>
</comment>
<feature type="transmembrane region" description="Helical" evidence="14">
    <location>
        <begin position="445"/>
        <end position="463"/>
    </location>
</feature>
<keyword evidence="8 14" id="KW-0812">Transmembrane</keyword>
<evidence type="ECO:0000256" key="7">
    <source>
        <dbReference type="ARBA" id="ARBA00022679"/>
    </source>
</evidence>
<feature type="transmembrane region" description="Helical" evidence="14">
    <location>
        <begin position="410"/>
        <end position="433"/>
    </location>
</feature>
<gene>
    <name evidence="17" type="ORF">ACH46_01260</name>
</gene>
<dbReference type="UniPathway" id="UPA00963"/>
<dbReference type="STRING" id="1136941.ACH46_01260"/>
<dbReference type="GO" id="GO:0016757">
    <property type="term" value="F:glycosyltransferase activity"/>
    <property type="evidence" value="ECO:0007669"/>
    <property type="project" value="InterPro"/>
</dbReference>
<evidence type="ECO:0000256" key="1">
    <source>
        <dbReference type="ARBA" id="ARBA00004651"/>
    </source>
</evidence>
<evidence type="ECO:0000256" key="14">
    <source>
        <dbReference type="SAM" id="Phobius"/>
    </source>
</evidence>
<dbReference type="GO" id="GO:0005886">
    <property type="term" value="C:plasma membrane"/>
    <property type="evidence" value="ECO:0007669"/>
    <property type="project" value="UniProtKB-SubCell"/>
</dbReference>
<evidence type="ECO:0000256" key="10">
    <source>
        <dbReference type="ARBA" id="ARBA00023136"/>
    </source>
</evidence>
<keyword evidence="7 17" id="KW-0808">Transferase</keyword>
<comment type="subcellular location">
    <subcellularLocation>
        <location evidence="1">Cell membrane</location>
        <topology evidence="1">Multi-pass membrane protein</topology>
    </subcellularLocation>
</comment>
<feature type="transmembrane region" description="Helical" evidence="14">
    <location>
        <begin position="100"/>
        <end position="120"/>
    </location>
</feature>
<evidence type="ECO:0000313" key="18">
    <source>
        <dbReference type="Proteomes" id="UP000063789"/>
    </source>
</evidence>
<dbReference type="OrthoDB" id="4775300at2"/>
<feature type="transmembrane region" description="Helical" evidence="14">
    <location>
        <begin position="332"/>
        <end position="356"/>
    </location>
</feature>
<evidence type="ECO:0000256" key="11">
    <source>
        <dbReference type="ARBA" id="ARBA00033184"/>
    </source>
</evidence>
<feature type="transmembrane region" description="Helical" evidence="14">
    <location>
        <begin position="475"/>
        <end position="492"/>
    </location>
</feature>
<feature type="transmembrane region" description="Helical" evidence="14">
    <location>
        <begin position="231"/>
        <end position="250"/>
    </location>
</feature>
<protein>
    <recommendedName>
        <fullName evidence="5">Galactan 5-O-arabinofuranosyltransferase</fullName>
        <ecNumber evidence="4">2.4.2.46</ecNumber>
    </recommendedName>
    <alternativeName>
        <fullName evidence="11">Arabinofuranosyltransferase AftA</fullName>
    </alternativeName>
</protein>
<reference evidence="18" key="1">
    <citation type="submission" date="2015-06" db="EMBL/GenBank/DDBJ databases">
        <title>Complete genome sequence and metabolic analysis of phthalate degradation pathway in Gordonia sp. QH-11.</title>
        <authorList>
            <person name="Jin D."/>
            <person name="Kong X."/>
            <person name="Bai Z."/>
        </authorList>
    </citation>
    <scope>NUCLEOTIDE SEQUENCE [LARGE SCALE GENOMIC DNA]</scope>
    <source>
        <strain evidence="18">QH-11</strain>
    </source>
</reference>
<evidence type="ECO:0000259" key="16">
    <source>
        <dbReference type="Pfam" id="PF12250"/>
    </source>
</evidence>
<dbReference type="GO" id="GO:0045227">
    <property type="term" value="P:capsule polysaccharide biosynthetic process"/>
    <property type="evidence" value="ECO:0007669"/>
    <property type="project" value="UniProtKB-UniPathway"/>
</dbReference>
<dbReference type="RefSeq" id="WP_062391341.1">
    <property type="nucleotide sequence ID" value="NZ_CP011853.1"/>
</dbReference>
<feature type="transmembrane region" description="Helical" evidence="14">
    <location>
        <begin position="32"/>
        <end position="57"/>
    </location>
</feature>
<dbReference type="EMBL" id="CP011853">
    <property type="protein sequence ID" value="ALG83391.1"/>
    <property type="molecule type" value="Genomic_DNA"/>
</dbReference>
<comment type="similarity">
    <text evidence="3">Belongs to the glycosyltransferase 85 family.</text>
</comment>
<organism evidence="17 18">
    <name type="scientific">Gordonia phthalatica</name>
    <dbReference type="NCBI Taxonomy" id="1136941"/>
    <lineage>
        <taxon>Bacteria</taxon>
        <taxon>Bacillati</taxon>
        <taxon>Actinomycetota</taxon>
        <taxon>Actinomycetes</taxon>
        <taxon>Mycobacteriales</taxon>
        <taxon>Gordoniaceae</taxon>
        <taxon>Gordonia</taxon>
    </lineage>
</organism>
<comment type="pathway">
    <text evidence="2">Cell wall biogenesis; cell wall polysaccharide biosynthesis.</text>
</comment>
<dbReference type="PATRIC" id="fig|1136941.3.peg.258"/>
<dbReference type="InterPro" id="IPR020963">
    <property type="entry name" value="ArabinofuranosylTrfase_AftA_N"/>
</dbReference>
<evidence type="ECO:0000256" key="3">
    <source>
        <dbReference type="ARBA" id="ARBA00009655"/>
    </source>
</evidence>
<proteinExistence type="inferred from homology"/>
<feature type="domain" description="Arabinofuranosyltransferase AftA C-terminal" evidence="15">
    <location>
        <begin position="492"/>
        <end position="663"/>
    </location>
</feature>
<dbReference type="Pfam" id="PF12250">
    <property type="entry name" value="AftA_N"/>
    <property type="match status" value="1"/>
</dbReference>
<feature type="region of interest" description="Disordered" evidence="13">
    <location>
        <begin position="1"/>
        <end position="26"/>
    </location>
</feature>
<accession>A0A0N7FU52</accession>
<evidence type="ECO:0000256" key="9">
    <source>
        <dbReference type="ARBA" id="ARBA00022989"/>
    </source>
</evidence>
<keyword evidence="10 14" id="KW-0472">Membrane</keyword>
<feature type="transmembrane region" description="Helical" evidence="14">
    <location>
        <begin position="376"/>
        <end position="403"/>
    </location>
</feature>
<evidence type="ECO:0000256" key="4">
    <source>
        <dbReference type="ARBA" id="ARBA00012037"/>
    </source>
</evidence>
<evidence type="ECO:0000313" key="17">
    <source>
        <dbReference type="EMBL" id="ALG83391.1"/>
    </source>
</evidence>
<feature type="transmembrane region" description="Helical" evidence="14">
    <location>
        <begin position="266"/>
        <end position="285"/>
    </location>
</feature>
<feature type="transmembrane region" description="Helical" evidence="14">
    <location>
        <begin position="208"/>
        <end position="225"/>
    </location>
</feature>
<keyword evidence="9 14" id="KW-1133">Transmembrane helix</keyword>
<dbReference type="EC" id="2.4.2.46" evidence="4"/>
<evidence type="ECO:0000259" key="15">
    <source>
        <dbReference type="Pfam" id="PF12249"/>
    </source>
</evidence>
<sequence length="665" mass="70791">MQTPAPATTDSTASDRPGPAARSRLGGRARDAVELGGALVGGAVLALVGLKVIGAIGWPAFNTSNVTRAVTTLGQAVVVLAAVAAVVWARYGRGRTLPSLLSAFASAGLVTVTLGMPLAATKLYLFGLSVDQQFRTEYLTRLTSTWHLADMTYPDLSPYYPASWFWLGGRFANALGMPGWEAYKPWAIVSLAAAAALGAALWNRMVGVGLGTGISVAVTLVTLQYASPEPYSAVLILVGVPMLVVIASALRGRSRLADGPTPLRQTSWLAVIASGVFLGASATFYTLFTALFAGTAILIALVYAVQAWLLPRNSSTRPEALRTERVPRILAVAVRLAVMGGLACLVALITWGPYLMERVRTDAAVSGSAEHYLPEAGSILALPMFHLSLIGLLCLVGFVWVLLRCKERTVAMAMVCALVGIVGLTMLSLALTAKGTTLLSFRLEPVTTAVLAAAGVFGVAALSREAVKRFGDIRTVIGVIGAVAAIAVAQHIPAALATEITTAYTDTDGYGARADQHAPGAESYYPKLDELIREQTGRPPTDNVVLTADFGFLSVYPYWGFQGLTSHYANPIAEFAERAATIEKWSKATTPQEMLANLEQSRWRAPNVFVFRYSPDGYTLRLAEDVYPNDPNVKRYTVTFQPTAFDDPAFEVTEVGPFVLVVRKG</sequence>
<feature type="domain" description="Arabinofuranosyltransferase AftA N-terminal" evidence="16">
    <location>
        <begin position="38"/>
        <end position="486"/>
    </location>
</feature>
<feature type="transmembrane region" description="Helical" evidence="14">
    <location>
        <begin position="291"/>
        <end position="311"/>
    </location>
</feature>
<name>A0A0N7FU52_9ACTN</name>
<evidence type="ECO:0000256" key="12">
    <source>
        <dbReference type="ARBA" id="ARBA00034030"/>
    </source>
</evidence>
<evidence type="ECO:0000256" key="5">
    <source>
        <dbReference type="ARBA" id="ARBA00020482"/>
    </source>
</evidence>